<dbReference type="InterPro" id="IPR018108">
    <property type="entry name" value="MCP_transmembrane"/>
</dbReference>
<keyword evidence="6" id="KW-1133">Transmembrane helix</keyword>
<dbReference type="FunFam" id="1.50.40.10:FF:000182">
    <property type="entry name" value="ADP/ATP mitochondrial carrier-like protein"/>
    <property type="match status" value="1"/>
</dbReference>
<comment type="subunit">
    <text evidence="10">Monomer.</text>
</comment>
<dbReference type="GO" id="GO:0005743">
    <property type="term" value="C:mitochondrial inner membrane"/>
    <property type="evidence" value="ECO:0007669"/>
    <property type="project" value="InterPro"/>
</dbReference>
<dbReference type="GO" id="GO:0140021">
    <property type="term" value="P:mitochondrial ADP transmembrane transport"/>
    <property type="evidence" value="ECO:0007669"/>
    <property type="project" value="InterPro"/>
</dbReference>
<comment type="function">
    <text evidence="10">Catalyzes the exchange of ADP and ATP across the membrane.</text>
</comment>
<name>G0TYL3_TRYVY</name>
<evidence type="ECO:0000256" key="1">
    <source>
        <dbReference type="ARBA" id="ARBA00004141"/>
    </source>
</evidence>
<evidence type="ECO:0000256" key="4">
    <source>
        <dbReference type="ARBA" id="ARBA00022692"/>
    </source>
</evidence>
<evidence type="ECO:0000256" key="10">
    <source>
        <dbReference type="RuleBase" id="RU368008"/>
    </source>
</evidence>
<feature type="repeat" description="Solcar" evidence="8">
    <location>
        <begin position="240"/>
        <end position="327"/>
    </location>
</feature>
<dbReference type="PROSITE" id="PS50920">
    <property type="entry name" value="SOLCAR"/>
    <property type="match status" value="2"/>
</dbReference>
<reference evidence="11" key="1">
    <citation type="journal article" date="2012" name="Proc. Natl. Acad. Sci. U.S.A.">
        <title>Antigenic diversity is generated by distinct evolutionary mechanisms in African trypanosome species.</title>
        <authorList>
            <person name="Jackson A.P."/>
            <person name="Berry A."/>
            <person name="Aslett M."/>
            <person name="Allison H.C."/>
            <person name="Burton P."/>
            <person name="Vavrova-Anderson J."/>
            <person name="Brown R."/>
            <person name="Browne H."/>
            <person name="Corton N."/>
            <person name="Hauser H."/>
            <person name="Gamble J."/>
            <person name="Gilderthorp R."/>
            <person name="Marcello L."/>
            <person name="McQuillan J."/>
            <person name="Otto T.D."/>
            <person name="Quail M.A."/>
            <person name="Sanders M.J."/>
            <person name="van Tonder A."/>
            <person name="Ginger M.L."/>
            <person name="Field M.C."/>
            <person name="Barry J.D."/>
            <person name="Hertz-Fowler C."/>
            <person name="Berriman M."/>
        </authorList>
    </citation>
    <scope>NUCLEOTIDE SEQUENCE</scope>
    <source>
        <strain evidence="11">Y486</strain>
    </source>
</reference>
<dbReference type="EMBL" id="HE573023">
    <property type="protein sequence ID" value="CCC49060.1"/>
    <property type="molecule type" value="Genomic_DNA"/>
</dbReference>
<evidence type="ECO:0000256" key="2">
    <source>
        <dbReference type="ARBA" id="ARBA00006375"/>
    </source>
</evidence>
<dbReference type="SUPFAM" id="SSF103506">
    <property type="entry name" value="Mitochondrial carrier"/>
    <property type="match status" value="1"/>
</dbReference>
<organism evidence="11">
    <name type="scientific">Trypanosoma vivax (strain Y486)</name>
    <dbReference type="NCBI Taxonomy" id="1055687"/>
    <lineage>
        <taxon>Eukaryota</taxon>
        <taxon>Discoba</taxon>
        <taxon>Euglenozoa</taxon>
        <taxon>Kinetoplastea</taxon>
        <taxon>Metakinetoplastina</taxon>
        <taxon>Trypanosomatida</taxon>
        <taxon>Trypanosomatidae</taxon>
        <taxon>Trypanosoma</taxon>
        <taxon>Duttonella</taxon>
    </lineage>
</organism>
<comment type="subcellular location">
    <subcellularLocation>
        <location evidence="1 10">Membrane</location>
        <topology evidence="1 10">Multi-pass membrane protein</topology>
    </subcellularLocation>
</comment>
<evidence type="ECO:0000313" key="11">
    <source>
        <dbReference type="EMBL" id="CCC49060.1"/>
    </source>
</evidence>
<gene>
    <name evidence="11" type="ORF">TVY486_0703940</name>
</gene>
<evidence type="ECO:0000256" key="6">
    <source>
        <dbReference type="ARBA" id="ARBA00022989"/>
    </source>
</evidence>
<comment type="similarity">
    <text evidence="2 9">Belongs to the mitochondrial carrier (TC 2.A.29) family.</text>
</comment>
<dbReference type="AlphaFoldDB" id="G0TYL3"/>
<dbReference type="Pfam" id="PF00153">
    <property type="entry name" value="Mito_carr"/>
    <property type="match status" value="2"/>
</dbReference>
<keyword evidence="7 8" id="KW-0472">Membrane</keyword>
<keyword evidence="4 8" id="KW-0812">Transmembrane</keyword>
<dbReference type="PANTHER" id="PTHR45635">
    <property type="entry name" value="ADP,ATP CARRIER PROTEIN 1-RELATED-RELATED"/>
    <property type="match status" value="1"/>
</dbReference>
<dbReference type="PRINTS" id="PR00926">
    <property type="entry name" value="MITOCARRIER"/>
</dbReference>
<keyword evidence="3 9" id="KW-0813">Transport</keyword>
<dbReference type="InterPro" id="IPR002113">
    <property type="entry name" value="ADT_euk_type"/>
</dbReference>
<dbReference type="InterPro" id="IPR023395">
    <property type="entry name" value="MCP_dom_sf"/>
</dbReference>
<sequence length="328" mass="35983">MSANQMYDHIPLDDNVLLDVARGFFTMILQRVVMAPPHRVTLLATVEGELVKEKRLAPGGTGGILRCIKRIYMKEGAKSFFRGAMVDTLLSVSSSIAENIGSFVVISTLEALIPPRYVENMPMWVYLMLSLSSASAAVLLATPITSIQNTIVTNYIGDIVAPVAEGAVEKNVSKPPCEGEDAEDKEEAYMYQTATETVKSIYQRCGLGGFYRGVGLDAVAVFLYRGVYYFSMQLLPNTLQSRYPYGVARTLAFMASVLTQPFEVVSRRMQLTASSMTGRRYKSALHCARTIVAEEGRTALWSGLRARLTVTCIGIVFWEILGPLGSTA</sequence>
<dbReference type="PANTHER" id="PTHR45635:SF10">
    <property type="entry name" value="ADP_ATP TRANSLOCASE"/>
    <property type="match status" value="1"/>
</dbReference>
<dbReference type="GO" id="GO:1990544">
    <property type="term" value="P:mitochondrial ATP transmembrane transport"/>
    <property type="evidence" value="ECO:0007669"/>
    <property type="project" value="InterPro"/>
</dbReference>
<evidence type="ECO:0000256" key="3">
    <source>
        <dbReference type="ARBA" id="ARBA00022448"/>
    </source>
</evidence>
<evidence type="ECO:0000256" key="7">
    <source>
        <dbReference type="ARBA" id="ARBA00023136"/>
    </source>
</evidence>
<evidence type="ECO:0000256" key="5">
    <source>
        <dbReference type="ARBA" id="ARBA00022737"/>
    </source>
</evidence>
<dbReference type="Gene3D" id="1.50.40.10">
    <property type="entry name" value="Mitochondrial carrier domain"/>
    <property type="match status" value="1"/>
</dbReference>
<keyword evidence="5" id="KW-0677">Repeat</keyword>
<feature type="repeat" description="Solcar" evidence="8">
    <location>
        <begin position="14"/>
        <end position="112"/>
    </location>
</feature>
<dbReference type="GO" id="GO:0005471">
    <property type="term" value="F:ATP:ADP antiporter activity"/>
    <property type="evidence" value="ECO:0007669"/>
    <property type="project" value="UniProtKB-UniRule"/>
</dbReference>
<dbReference type="VEuPathDB" id="TriTrypDB:TvY486_0703940"/>
<proteinExistence type="inferred from homology"/>
<accession>G0TYL3</accession>
<evidence type="ECO:0000256" key="8">
    <source>
        <dbReference type="PROSITE-ProRule" id="PRU00282"/>
    </source>
</evidence>
<protein>
    <recommendedName>
        <fullName evidence="10">ADP/ATP translocase</fullName>
    </recommendedName>
    <alternativeName>
        <fullName evidence="10">ADP,ATP carrier protein</fullName>
    </alternativeName>
</protein>
<dbReference type="InterPro" id="IPR002067">
    <property type="entry name" value="MCP"/>
</dbReference>
<evidence type="ECO:0000256" key="9">
    <source>
        <dbReference type="RuleBase" id="RU000488"/>
    </source>
</evidence>